<dbReference type="GO" id="GO:0031011">
    <property type="term" value="C:Ino80 complex"/>
    <property type="evidence" value="ECO:0007669"/>
    <property type="project" value="InterPro"/>
</dbReference>
<feature type="compositionally biased region" description="Gly residues" evidence="1">
    <location>
        <begin position="36"/>
        <end position="59"/>
    </location>
</feature>
<feature type="region of interest" description="Disordered" evidence="1">
    <location>
        <begin position="32"/>
        <end position="59"/>
    </location>
</feature>
<name>A0A4U0TUY5_9PEZI</name>
<gene>
    <name evidence="3" type="ORF">B0A50_05561</name>
</gene>
<proteinExistence type="predicted"/>
<evidence type="ECO:0000259" key="2">
    <source>
        <dbReference type="Pfam" id="PF04795"/>
    </source>
</evidence>
<dbReference type="OrthoDB" id="2021186at2759"/>
<dbReference type="InterPro" id="IPR006880">
    <property type="entry name" value="INO80B_C"/>
</dbReference>
<reference evidence="3 4" key="1">
    <citation type="submission" date="2017-03" db="EMBL/GenBank/DDBJ databases">
        <title>Genomes of endolithic fungi from Antarctica.</title>
        <authorList>
            <person name="Coleine C."/>
            <person name="Masonjones S."/>
            <person name="Stajich J.E."/>
        </authorList>
    </citation>
    <scope>NUCLEOTIDE SEQUENCE [LARGE SCALE GENOMIC DNA]</scope>
    <source>
        <strain evidence="3 4">CCFEE 6315</strain>
    </source>
</reference>
<accession>A0A4U0TUY5</accession>
<dbReference type="Proteomes" id="UP000308549">
    <property type="component" value="Unassembled WGS sequence"/>
</dbReference>
<dbReference type="Pfam" id="PF04795">
    <property type="entry name" value="PAPA-1"/>
    <property type="match status" value="1"/>
</dbReference>
<feature type="domain" description="INO80 complex subunit B-like conserved region" evidence="2">
    <location>
        <begin position="1"/>
        <end position="83"/>
    </location>
</feature>
<evidence type="ECO:0000256" key="1">
    <source>
        <dbReference type="SAM" id="MobiDB-lite"/>
    </source>
</evidence>
<feature type="non-terminal residue" evidence="3">
    <location>
        <position position="89"/>
    </location>
</feature>
<evidence type="ECO:0000313" key="3">
    <source>
        <dbReference type="EMBL" id="TKA25806.1"/>
    </source>
</evidence>
<organism evidence="3 4">
    <name type="scientific">Salinomyces thailandicus</name>
    <dbReference type="NCBI Taxonomy" id="706561"/>
    <lineage>
        <taxon>Eukaryota</taxon>
        <taxon>Fungi</taxon>
        <taxon>Dikarya</taxon>
        <taxon>Ascomycota</taxon>
        <taxon>Pezizomycotina</taxon>
        <taxon>Dothideomycetes</taxon>
        <taxon>Dothideomycetidae</taxon>
        <taxon>Mycosphaerellales</taxon>
        <taxon>Teratosphaeriaceae</taxon>
        <taxon>Salinomyces</taxon>
    </lineage>
</organism>
<evidence type="ECO:0000313" key="4">
    <source>
        <dbReference type="Proteomes" id="UP000308549"/>
    </source>
</evidence>
<sequence length="89" mass="9508">METINKLLSRPSTKRRTRAEILRDRQLLESEDLVDGEGGAEGTAGEGGAARLRSGGGVKGRAADPLFTRYVQGREGWRGLGVPGGWLEG</sequence>
<comment type="caution">
    <text evidence="3">The sequence shown here is derived from an EMBL/GenBank/DDBJ whole genome shotgun (WGS) entry which is preliminary data.</text>
</comment>
<keyword evidence="4" id="KW-1185">Reference proteome</keyword>
<dbReference type="AlphaFoldDB" id="A0A4U0TUY5"/>
<dbReference type="EMBL" id="NAJL01000032">
    <property type="protein sequence ID" value="TKA25806.1"/>
    <property type="molecule type" value="Genomic_DNA"/>
</dbReference>
<protein>
    <recommendedName>
        <fullName evidence="2">INO80 complex subunit B-like conserved region domain-containing protein</fullName>
    </recommendedName>
</protein>